<dbReference type="RefSeq" id="WP_307256596.1">
    <property type="nucleotide sequence ID" value="NZ_JAUSUC010000008.1"/>
</dbReference>
<feature type="domain" description="PRC-barrel" evidence="1">
    <location>
        <begin position="4"/>
        <end position="66"/>
    </location>
</feature>
<sequence length="170" mass="18864">MRTLTSLKDQPVYDLYSGNVLGHICDLCISVQGIVQSILFKKRSFLSKKCLLPIEAILSFGKDGVMSKKEAIIEAKAPESDFTFFQKPSLFGKLTLNEEGEVLGRLEDVYFLDHLGTIVAYKVTDGFFSDLTEGKKIFHSVCPPTIGEDAIIVALDRIRGGQNVQMSKLQ</sequence>
<proteinExistence type="predicted"/>
<evidence type="ECO:0000313" key="3">
    <source>
        <dbReference type="Proteomes" id="UP001237207"/>
    </source>
</evidence>
<evidence type="ECO:0000313" key="2">
    <source>
        <dbReference type="EMBL" id="MDQ0214613.1"/>
    </source>
</evidence>
<protein>
    <submittedName>
        <fullName evidence="2">Uncharacterized protein YrrD</fullName>
    </submittedName>
</protein>
<organism evidence="2 3">
    <name type="scientific">Oikeobacillus pervagus</name>
    <dbReference type="NCBI Taxonomy" id="1325931"/>
    <lineage>
        <taxon>Bacteria</taxon>
        <taxon>Bacillati</taxon>
        <taxon>Bacillota</taxon>
        <taxon>Bacilli</taxon>
        <taxon>Bacillales</taxon>
        <taxon>Bacillaceae</taxon>
        <taxon>Oikeobacillus</taxon>
    </lineage>
</organism>
<reference evidence="2" key="1">
    <citation type="submission" date="2023-07" db="EMBL/GenBank/DDBJ databases">
        <title>Genomic Encyclopedia of Type Strains, Phase IV (KMG-IV): sequencing the most valuable type-strain genomes for metagenomic binning, comparative biology and taxonomic classification.</title>
        <authorList>
            <person name="Goeker M."/>
        </authorList>
    </citation>
    <scope>NUCLEOTIDE SEQUENCE</scope>
    <source>
        <strain evidence="2">DSM 23947</strain>
    </source>
</reference>
<dbReference type="Pfam" id="PF05239">
    <property type="entry name" value="PRC"/>
    <property type="match status" value="1"/>
</dbReference>
<dbReference type="InterPro" id="IPR027275">
    <property type="entry name" value="PRC-brl_dom"/>
</dbReference>
<name>A0AAJ1SXH0_9BACI</name>
<evidence type="ECO:0000259" key="1">
    <source>
        <dbReference type="Pfam" id="PF05239"/>
    </source>
</evidence>
<dbReference type="Proteomes" id="UP001237207">
    <property type="component" value="Unassembled WGS sequence"/>
</dbReference>
<keyword evidence="3" id="KW-1185">Reference proteome</keyword>
<dbReference type="AlphaFoldDB" id="A0AAJ1SXH0"/>
<dbReference type="Gene3D" id="2.30.30.240">
    <property type="entry name" value="PRC-barrel domain"/>
    <property type="match status" value="1"/>
</dbReference>
<dbReference type="EMBL" id="JAUSUC010000008">
    <property type="protein sequence ID" value="MDQ0214613.1"/>
    <property type="molecule type" value="Genomic_DNA"/>
</dbReference>
<dbReference type="InterPro" id="IPR011033">
    <property type="entry name" value="PRC_barrel-like_sf"/>
</dbReference>
<comment type="caution">
    <text evidence="2">The sequence shown here is derived from an EMBL/GenBank/DDBJ whole genome shotgun (WGS) entry which is preliminary data.</text>
</comment>
<gene>
    <name evidence="2" type="ORF">J2S13_001009</name>
</gene>
<dbReference type="SUPFAM" id="SSF50346">
    <property type="entry name" value="PRC-barrel domain"/>
    <property type="match status" value="1"/>
</dbReference>
<accession>A0AAJ1SXH0</accession>